<keyword evidence="3" id="KW-1185">Reference proteome</keyword>
<proteinExistence type="predicted"/>
<dbReference type="AlphaFoldDB" id="A0A210QTN3"/>
<organism evidence="2 3">
    <name type="scientific">Mizuhopecten yessoensis</name>
    <name type="common">Japanese scallop</name>
    <name type="synonym">Patinopecten yessoensis</name>
    <dbReference type="NCBI Taxonomy" id="6573"/>
    <lineage>
        <taxon>Eukaryota</taxon>
        <taxon>Metazoa</taxon>
        <taxon>Spiralia</taxon>
        <taxon>Lophotrochozoa</taxon>
        <taxon>Mollusca</taxon>
        <taxon>Bivalvia</taxon>
        <taxon>Autobranchia</taxon>
        <taxon>Pteriomorphia</taxon>
        <taxon>Pectinida</taxon>
        <taxon>Pectinoidea</taxon>
        <taxon>Pectinidae</taxon>
        <taxon>Mizuhopecten</taxon>
    </lineage>
</organism>
<reference evidence="2 3" key="1">
    <citation type="journal article" date="2017" name="Nat. Ecol. Evol.">
        <title>Scallop genome provides insights into evolution of bilaterian karyotype and development.</title>
        <authorList>
            <person name="Wang S."/>
            <person name="Zhang J."/>
            <person name="Jiao W."/>
            <person name="Li J."/>
            <person name="Xun X."/>
            <person name="Sun Y."/>
            <person name="Guo X."/>
            <person name="Huan P."/>
            <person name="Dong B."/>
            <person name="Zhang L."/>
            <person name="Hu X."/>
            <person name="Sun X."/>
            <person name="Wang J."/>
            <person name="Zhao C."/>
            <person name="Wang Y."/>
            <person name="Wang D."/>
            <person name="Huang X."/>
            <person name="Wang R."/>
            <person name="Lv J."/>
            <person name="Li Y."/>
            <person name="Zhang Z."/>
            <person name="Liu B."/>
            <person name="Lu W."/>
            <person name="Hui Y."/>
            <person name="Liang J."/>
            <person name="Zhou Z."/>
            <person name="Hou R."/>
            <person name="Li X."/>
            <person name="Liu Y."/>
            <person name="Li H."/>
            <person name="Ning X."/>
            <person name="Lin Y."/>
            <person name="Zhao L."/>
            <person name="Xing Q."/>
            <person name="Dou J."/>
            <person name="Li Y."/>
            <person name="Mao J."/>
            <person name="Guo H."/>
            <person name="Dou H."/>
            <person name="Li T."/>
            <person name="Mu C."/>
            <person name="Jiang W."/>
            <person name="Fu Q."/>
            <person name="Fu X."/>
            <person name="Miao Y."/>
            <person name="Liu J."/>
            <person name="Yu Q."/>
            <person name="Li R."/>
            <person name="Liao H."/>
            <person name="Li X."/>
            <person name="Kong Y."/>
            <person name="Jiang Z."/>
            <person name="Chourrout D."/>
            <person name="Li R."/>
            <person name="Bao Z."/>
        </authorList>
    </citation>
    <scope>NUCLEOTIDE SEQUENCE [LARGE SCALE GENOMIC DNA]</scope>
    <source>
        <strain evidence="2 3">PY_sf001</strain>
    </source>
</reference>
<evidence type="ECO:0000313" key="3">
    <source>
        <dbReference type="Proteomes" id="UP000242188"/>
    </source>
</evidence>
<gene>
    <name evidence="2" type="ORF">KP79_PYT23029</name>
</gene>
<name>A0A210QTN3_MIZYE</name>
<evidence type="ECO:0000313" key="2">
    <source>
        <dbReference type="EMBL" id="OWF52108.1"/>
    </source>
</evidence>
<dbReference type="Proteomes" id="UP000242188">
    <property type="component" value="Unassembled WGS sequence"/>
</dbReference>
<feature type="region of interest" description="Disordered" evidence="1">
    <location>
        <begin position="221"/>
        <end position="246"/>
    </location>
</feature>
<feature type="compositionally biased region" description="Acidic residues" evidence="1">
    <location>
        <begin position="223"/>
        <end position="239"/>
    </location>
</feature>
<dbReference type="EMBL" id="NEDP02001955">
    <property type="protein sequence ID" value="OWF52108.1"/>
    <property type="molecule type" value="Genomic_DNA"/>
</dbReference>
<sequence>MTTNQYDLKDYGGSKEENLVRSVFKNIISDSGFLLPAFLNIVIQSSNAIEGKSFSDASVYLRLNYEHAEAYGKNYIEGYPECGGLYLKDILTLDIFKEFLADGVDAIRKNSTACRQSFLALFEFLRERSKHEEAIWKLAKGTSLSGSKETQVMVGLAHHLFSQLVPGKKYEVDKYAKQLPKECCCGCKATIYGGNTSVGSSRTWHGRVDIMLNHTIAVTLGNEETESTEEVEDNDADAEPESKQRKLETDGNCDICVEVEANKKQDNILESKVLEQILAEAITNGFAQLNRDGSALLHFLIPTIGVTSDQICVCLYDPESDCLLLSSEWLQLWVPEKEILANEIIVAVWLFLNFTVFTAQKVATKYDLDQSGLHAELKNNLQHYRKVETKENFVSSSVPLKYSFCPNSK</sequence>
<dbReference type="OrthoDB" id="6081606at2759"/>
<evidence type="ECO:0000256" key="1">
    <source>
        <dbReference type="SAM" id="MobiDB-lite"/>
    </source>
</evidence>
<comment type="caution">
    <text evidence="2">The sequence shown here is derived from an EMBL/GenBank/DDBJ whole genome shotgun (WGS) entry which is preliminary data.</text>
</comment>
<accession>A0A210QTN3</accession>
<protein>
    <submittedName>
        <fullName evidence="2">Uncharacterized protein</fullName>
    </submittedName>
</protein>